<feature type="domain" description="Polysaccharide chain length determinant N-terminal" evidence="9">
    <location>
        <begin position="11"/>
        <end position="102"/>
    </location>
</feature>
<keyword evidence="11" id="KW-1185">Reference proteome</keyword>
<evidence type="ECO:0000256" key="7">
    <source>
        <dbReference type="SAM" id="MobiDB-lite"/>
    </source>
</evidence>
<keyword evidence="4 8" id="KW-1133">Transmembrane helix</keyword>
<name>A0ABW4LXU3_9HYPH</name>
<feature type="compositionally biased region" description="Low complexity" evidence="7">
    <location>
        <begin position="619"/>
        <end position="635"/>
    </location>
</feature>
<feature type="region of interest" description="Disordered" evidence="7">
    <location>
        <begin position="545"/>
        <end position="641"/>
    </location>
</feature>
<evidence type="ECO:0000256" key="2">
    <source>
        <dbReference type="ARBA" id="ARBA00022475"/>
    </source>
</evidence>
<reference evidence="11" key="1">
    <citation type="journal article" date="2019" name="Int. J. Syst. Evol. Microbiol.">
        <title>The Global Catalogue of Microorganisms (GCM) 10K type strain sequencing project: providing services to taxonomists for standard genome sequencing and annotation.</title>
        <authorList>
            <consortium name="The Broad Institute Genomics Platform"/>
            <consortium name="The Broad Institute Genome Sequencing Center for Infectious Disease"/>
            <person name="Wu L."/>
            <person name="Ma J."/>
        </authorList>
    </citation>
    <scope>NUCLEOTIDE SEQUENCE [LARGE SCALE GENOMIC DNA]</scope>
    <source>
        <strain evidence="11">CG52</strain>
    </source>
</reference>
<dbReference type="Proteomes" id="UP001597322">
    <property type="component" value="Unassembled WGS sequence"/>
</dbReference>
<feature type="coiled-coil region" evidence="6">
    <location>
        <begin position="206"/>
        <end position="397"/>
    </location>
</feature>
<gene>
    <name evidence="10" type="ORF">ACFSE1_00715</name>
</gene>
<evidence type="ECO:0000256" key="1">
    <source>
        <dbReference type="ARBA" id="ARBA00004651"/>
    </source>
</evidence>
<evidence type="ECO:0000256" key="3">
    <source>
        <dbReference type="ARBA" id="ARBA00022692"/>
    </source>
</evidence>
<dbReference type="RefSeq" id="WP_377395103.1">
    <property type="nucleotide sequence ID" value="NZ_JBHUEQ010000003.1"/>
</dbReference>
<evidence type="ECO:0000256" key="6">
    <source>
        <dbReference type="SAM" id="Coils"/>
    </source>
</evidence>
<dbReference type="Pfam" id="PF02706">
    <property type="entry name" value="Wzz"/>
    <property type="match status" value="1"/>
</dbReference>
<comment type="caution">
    <text evidence="10">The sequence shown here is derived from an EMBL/GenBank/DDBJ whole genome shotgun (WGS) entry which is preliminary data.</text>
</comment>
<evidence type="ECO:0000313" key="11">
    <source>
        <dbReference type="Proteomes" id="UP001597322"/>
    </source>
</evidence>
<keyword evidence="3 8" id="KW-0812">Transmembrane</keyword>
<evidence type="ECO:0000256" key="4">
    <source>
        <dbReference type="ARBA" id="ARBA00022989"/>
    </source>
</evidence>
<dbReference type="SUPFAM" id="SSF52540">
    <property type="entry name" value="P-loop containing nucleoside triphosphate hydrolases"/>
    <property type="match status" value="1"/>
</dbReference>
<evidence type="ECO:0000313" key="10">
    <source>
        <dbReference type="EMBL" id="MFD1743975.1"/>
    </source>
</evidence>
<evidence type="ECO:0000256" key="5">
    <source>
        <dbReference type="ARBA" id="ARBA00023136"/>
    </source>
</evidence>
<accession>A0ABW4LXU3</accession>
<feature type="transmembrane region" description="Helical" evidence="8">
    <location>
        <begin position="431"/>
        <end position="456"/>
    </location>
</feature>
<sequence>MSGVTGNQDADIDLGQLMSAVWERRLRILATTILAGGIAFVIAGSMKPDYKAETRLLIETRENSVAGRETQNGADPLLDQYNIVSQAQIIQSADLIKQVIQDMKLNELKEFDPDAHSLLPNPLVALGMKSNPMDLASEERVLKSFKEKLQVYPVEGSRVIAIEFSSHDPALAAAVPNKMADVYLTMQSGAKLDNHTETTRWLEPEIESLRVKVQEAEKKVADYRSSAGLFRSSDNTSFSERQLNDVSTELARVRTERATAEARAENVRRALNAGSGYDTLADVMASPMIQRLKETEANLQAQIADLQISLMEAHPRLKGLRAQLAGIRQQIQTETRKILAAAESEAQVARLREDQLNAQMNKMKADSARAGEEEVGLRALEREAAAQRQLLESYLARYREAASRADRVSTPADARIVSTAMEPSEPYFPKVLPITIVVSLAVLVLQTLGIIIVALFSGRGLRPSGVLGYEQPQTIPVRSSAASTMPESRSVLADQEEAGTQPLVQSKNRTRLSLLKDKRDDEGGSRIAITGADIRDRLAKLRLPKSEENTPVKPLTSETAEQDDLPLVSQRGPFGMAHAKPVDAATSAPEAVNAEADEPETVRPAESQESDVAEKAAKAEQALASASANEEASSSDVHVEPEQLGGLSLEMVRDLFARSGVPLAITVSPTGDEGSTATVLLAREMAELGRSVAVIDMTGSACPSRLMCGNAQLPGITDLLCGTTAFGESIHPDRLSDAHIIPQGAADAVKAMRSADRLTMIFDALASAYDIVLVECGQADPRSLARLSQQNDAQILISLGDAQEETVAEQLAIYRAAGYPNVIAMTTDLSGKPRDTGRHAA</sequence>
<evidence type="ECO:0000256" key="8">
    <source>
        <dbReference type="SAM" id="Phobius"/>
    </source>
</evidence>
<keyword evidence="5 8" id="KW-0472">Membrane</keyword>
<evidence type="ECO:0000259" key="9">
    <source>
        <dbReference type="Pfam" id="PF02706"/>
    </source>
</evidence>
<proteinExistence type="predicted"/>
<protein>
    <submittedName>
        <fullName evidence="10">Exopolysaccharide transport family protein</fullName>
    </submittedName>
</protein>
<keyword evidence="2" id="KW-1003">Cell membrane</keyword>
<dbReference type="EMBL" id="JBHUEQ010000003">
    <property type="protein sequence ID" value="MFD1743975.1"/>
    <property type="molecule type" value="Genomic_DNA"/>
</dbReference>
<comment type="subcellular location">
    <subcellularLocation>
        <location evidence="1">Cell membrane</location>
        <topology evidence="1">Multi-pass membrane protein</topology>
    </subcellularLocation>
</comment>
<dbReference type="PANTHER" id="PTHR32309:SF13">
    <property type="entry name" value="FERRIC ENTEROBACTIN TRANSPORT PROTEIN FEPE"/>
    <property type="match status" value="1"/>
</dbReference>
<organism evidence="10 11">
    <name type="scientific">Rhizobium helianthi</name>
    <dbReference type="NCBI Taxonomy" id="1132695"/>
    <lineage>
        <taxon>Bacteria</taxon>
        <taxon>Pseudomonadati</taxon>
        <taxon>Pseudomonadota</taxon>
        <taxon>Alphaproteobacteria</taxon>
        <taxon>Hyphomicrobiales</taxon>
        <taxon>Rhizobiaceae</taxon>
        <taxon>Rhizobium/Agrobacterium group</taxon>
        <taxon>Rhizobium</taxon>
    </lineage>
</organism>
<dbReference type="InterPro" id="IPR027417">
    <property type="entry name" value="P-loop_NTPase"/>
</dbReference>
<keyword evidence="6" id="KW-0175">Coiled coil</keyword>
<dbReference type="PANTHER" id="PTHR32309">
    <property type="entry name" value="TYROSINE-PROTEIN KINASE"/>
    <property type="match status" value="1"/>
</dbReference>
<dbReference type="Gene3D" id="3.40.50.300">
    <property type="entry name" value="P-loop containing nucleotide triphosphate hydrolases"/>
    <property type="match status" value="1"/>
</dbReference>
<dbReference type="InterPro" id="IPR003856">
    <property type="entry name" value="LPS_length_determ_N"/>
</dbReference>
<feature type="transmembrane region" description="Helical" evidence="8">
    <location>
        <begin position="26"/>
        <end position="46"/>
    </location>
</feature>
<dbReference type="InterPro" id="IPR050445">
    <property type="entry name" value="Bact_polysacc_biosynth/exp"/>
</dbReference>